<evidence type="ECO:0000313" key="1">
    <source>
        <dbReference type="EMBL" id="EKC49536.1"/>
    </source>
</evidence>
<comment type="caution">
    <text evidence="1">The sequence shown here is derived from an EMBL/GenBank/DDBJ whole genome shotgun (WGS) entry which is preliminary data.</text>
</comment>
<dbReference type="SUPFAM" id="SSF53335">
    <property type="entry name" value="S-adenosyl-L-methionine-dependent methyltransferases"/>
    <property type="match status" value="1"/>
</dbReference>
<name>K1SQR3_9ZZZZ</name>
<keyword evidence="1" id="KW-0489">Methyltransferase</keyword>
<dbReference type="EMBL" id="AJWZ01010067">
    <property type="protein sequence ID" value="EKC49536.1"/>
    <property type="molecule type" value="Genomic_DNA"/>
</dbReference>
<accession>K1SQR3</accession>
<reference evidence="1" key="1">
    <citation type="journal article" date="2013" name="Environ. Microbiol.">
        <title>Microbiota from the distal guts of lean and obese adolescents exhibit partial functional redundancy besides clear differences in community structure.</title>
        <authorList>
            <person name="Ferrer M."/>
            <person name="Ruiz A."/>
            <person name="Lanza F."/>
            <person name="Haange S.B."/>
            <person name="Oberbach A."/>
            <person name="Till H."/>
            <person name="Bargiela R."/>
            <person name="Campoy C."/>
            <person name="Segura M.T."/>
            <person name="Richter M."/>
            <person name="von Bergen M."/>
            <person name="Seifert J."/>
            <person name="Suarez A."/>
        </authorList>
    </citation>
    <scope>NUCLEOTIDE SEQUENCE</scope>
</reference>
<dbReference type="AlphaFoldDB" id="K1SQR3"/>
<sequence>MTLLCLSTENLVSEISQKGYVTVSDSACGSGALLLSFYETVREMGITGYQVLAVAQDVDRSAALMCYQQLSVLFIPAIVI</sequence>
<gene>
    <name evidence="1" type="ORF">OBE_14588</name>
</gene>
<dbReference type="GO" id="GO:0008168">
    <property type="term" value="F:methyltransferase activity"/>
    <property type="evidence" value="ECO:0007669"/>
    <property type="project" value="UniProtKB-KW"/>
</dbReference>
<organism evidence="1">
    <name type="scientific">human gut metagenome</name>
    <dbReference type="NCBI Taxonomy" id="408170"/>
    <lineage>
        <taxon>unclassified sequences</taxon>
        <taxon>metagenomes</taxon>
        <taxon>organismal metagenomes</taxon>
    </lineage>
</organism>
<keyword evidence="1" id="KW-0808">Transferase</keyword>
<dbReference type="InterPro" id="IPR029063">
    <property type="entry name" value="SAM-dependent_MTases_sf"/>
</dbReference>
<protein>
    <submittedName>
        <fullName evidence="1">Type I restriction-modification system methyltransferase subunit</fullName>
    </submittedName>
</protein>
<dbReference type="GO" id="GO:0032259">
    <property type="term" value="P:methylation"/>
    <property type="evidence" value="ECO:0007669"/>
    <property type="project" value="UniProtKB-KW"/>
</dbReference>
<feature type="non-terminal residue" evidence="1">
    <location>
        <position position="80"/>
    </location>
</feature>
<proteinExistence type="predicted"/>